<dbReference type="Pfam" id="PF01593">
    <property type="entry name" value="Amino_oxidase"/>
    <property type="match status" value="1"/>
</dbReference>
<gene>
    <name evidence="5" type="ORF">CHLNCDRAFT_48542</name>
</gene>
<organism evidence="6">
    <name type="scientific">Chlorella variabilis</name>
    <name type="common">Green alga</name>
    <dbReference type="NCBI Taxonomy" id="554065"/>
    <lineage>
        <taxon>Eukaryota</taxon>
        <taxon>Viridiplantae</taxon>
        <taxon>Chlorophyta</taxon>
        <taxon>core chlorophytes</taxon>
        <taxon>Trebouxiophyceae</taxon>
        <taxon>Chlorellales</taxon>
        <taxon>Chlorellaceae</taxon>
        <taxon>Chlorella clade</taxon>
        <taxon>Chlorella</taxon>
    </lineage>
</organism>
<dbReference type="GeneID" id="17358346"/>
<reference evidence="5 6" key="1">
    <citation type="journal article" date="2010" name="Plant Cell">
        <title>The Chlorella variabilis NC64A genome reveals adaptation to photosymbiosis, coevolution with viruses, and cryptic sex.</title>
        <authorList>
            <person name="Blanc G."/>
            <person name="Duncan G."/>
            <person name="Agarkova I."/>
            <person name="Borodovsky M."/>
            <person name="Gurnon J."/>
            <person name="Kuo A."/>
            <person name="Lindquist E."/>
            <person name="Lucas S."/>
            <person name="Pangilinan J."/>
            <person name="Polle J."/>
            <person name="Salamov A."/>
            <person name="Terry A."/>
            <person name="Yamada T."/>
            <person name="Dunigan D.D."/>
            <person name="Grigoriev I.V."/>
            <person name="Claverie J.M."/>
            <person name="Van Etten J.L."/>
        </authorList>
    </citation>
    <scope>NUCLEOTIDE SEQUENCE [LARGE SCALE GENOMIC DNA]</scope>
    <source>
        <strain evidence="5 6">NC64A</strain>
    </source>
</reference>
<dbReference type="AlphaFoldDB" id="E1Z5T6"/>
<dbReference type="EMBL" id="GL433837">
    <property type="protein sequence ID" value="EFN58814.1"/>
    <property type="molecule type" value="Genomic_DNA"/>
</dbReference>
<dbReference type="SUPFAM" id="SSF51905">
    <property type="entry name" value="FAD/NAD(P)-binding domain"/>
    <property type="match status" value="1"/>
</dbReference>
<keyword evidence="2" id="KW-0125">Carotenoid biosynthesis</keyword>
<dbReference type="OMA" id="FTMRWVF"/>
<name>E1Z5T6_CHLVA</name>
<evidence type="ECO:0000313" key="6">
    <source>
        <dbReference type="Proteomes" id="UP000008141"/>
    </source>
</evidence>
<dbReference type="PANTHER" id="PTHR43734:SF1">
    <property type="entry name" value="PHYTOENE DESATURASE"/>
    <property type="match status" value="1"/>
</dbReference>
<evidence type="ECO:0000256" key="2">
    <source>
        <dbReference type="ARBA" id="ARBA00022746"/>
    </source>
</evidence>
<dbReference type="KEGG" id="cvr:CHLNCDRAFT_48542"/>
<dbReference type="NCBIfam" id="TIGR02734">
    <property type="entry name" value="crtI_fam"/>
    <property type="match status" value="1"/>
</dbReference>
<evidence type="ECO:0000256" key="1">
    <source>
        <dbReference type="ARBA" id="ARBA00004829"/>
    </source>
</evidence>
<evidence type="ECO:0000313" key="5">
    <source>
        <dbReference type="EMBL" id="EFN58814.1"/>
    </source>
</evidence>
<evidence type="ECO:0000259" key="4">
    <source>
        <dbReference type="Pfam" id="PF01593"/>
    </source>
</evidence>
<evidence type="ECO:0000256" key="3">
    <source>
        <dbReference type="ARBA" id="ARBA00023002"/>
    </source>
</evidence>
<dbReference type="InterPro" id="IPR014105">
    <property type="entry name" value="Carotenoid/retinoid_OxRdtase"/>
</dbReference>
<dbReference type="InParanoid" id="E1Z5T6"/>
<protein>
    <recommendedName>
        <fullName evidence="4">Amine oxidase domain-containing protein</fullName>
    </recommendedName>
</protein>
<dbReference type="InterPro" id="IPR002937">
    <property type="entry name" value="Amino_oxidase"/>
</dbReference>
<dbReference type="InterPro" id="IPR036188">
    <property type="entry name" value="FAD/NAD-bd_sf"/>
</dbReference>
<feature type="domain" description="Amine oxidase" evidence="4">
    <location>
        <begin position="39"/>
        <end position="530"/>
    </location>
</feature>
<proteinExistence type="predicted"/>
<dbReference type="Proteomes" id="UP000008141">
    <property type="component" value="Unassembled WGS sequence"/>
</dbReference>
<dbReference type="GO" id="GO:0016117">
    <property type="term" value="P:carotenoid biosynthetic process"/>
    <property type="evidence" value="ECO:0007669"/>
    <property type="project" value="UniProtKB-KW"/>
</dbReference>
<dbReference type="PANTHER" id="PTHR43734">
    <property type="entry name" value="PHYTOENE DESATURASE"/>
    <property type="match status" value="1"/>
</dbReference>
<sequence length="546" mass="59040">MSPPRPHAKRRGRGLRVQAQAVGAAGKAPRVVVIGAGAGGLAAAGRLARNGCDVTVVEKNGEPSGRCAMQVGGRVQSVVSPDGAFRHDPGPSLLLFPDKYREAFAAMGTSLEEQDIIISRVSPAYRVFFAGGGRQPSPFSQLDLLNDEADMAAQLEAVEPGAGDGYRRVRFLRMARMHLRMGVPYFIERDFEELANAKGLQDLLPFLGQINVLDLLGQHDWRLKQFFKDQRLRAMFTFQNLYVGLTPYSAPAVFGLLAGTELTQGIWYPLGGFTKVRDGLRRAAESCGVRIQTGAEVVAISTDPAGGQVTGVELADGQQLAASVVVCNLAAYARQQHERLGRLKYSAGVIGYNWCVDRELAGLAHHNVFLSEEWVQSWRPATQPKEFPHSPNFYVHAPSRTDGSAAPPGCDSIMVLLPVANQQQCGSDYSSLVAAGRERILQTFAEAGVGDDVGSSIQHEEVITPPDWQQRYGLRHGAAFGLGHDLDQLSLFRPSNVDSRIRGLYFVGASTRPGNGVPLCLIGAKLTAQRASATTVRVREWSIPSA</sequence>
<dbReference type="RefSeq" id="XP_005850916.1">
    <property type="nucleotide sequence ID" value="XM_005850854.1"/>
</dbReference>
<dbReference type="eggNOG" id="KOG4254">
    <property type="taxonomic scope" value="Eukaryota"/>
</dbReference>
<keyword evidence="6" id="KW-1185">Reference proteome</keyword>
<dbReference type="OrthoDB" id="7777654at2759"/>
<dbReference type="GO" id="GO:0016491">
    <property type="term" value="F:oxidoreductase activity"/>
    <property type="evidence" value="ECO:0007669"/>
    <property type="project" value="UniProtKB-KW"/>
</dbReference>
<keyword evidence="3" id="KW-0560">Oxidoreductase</keyword>
<dbReference type="PRINTS" id="PR00420">
    <property type="entry name" value="RNGMNOXGNASE"/>
</dbReference>
<comment type="pathway">
    <text evidence="1">Carotenoid biosynthesis.</text>
</comment>
<accession>E1Z5T6</accession>
<dbReference type="STRING" id="554065.E1Z5T6"/>
<dbReference type="Gene3D" id="3.50.50.60">
    <property type="entry name" value="FAD/NAD(P)-binding domain"/>
    <property type="match status" value="2"/>
</dbReference>